<dbReference type="SUPFAM" id="SSF56784">
    <property type="entry name" value="HAD-like"/>
    <property type="match status" value="1"/>
</dbReference>
<comment type="pathway">
    <text evidence="1 4">Glycan biosynthesis; trehalose biosynthesis.</text>
</comment>
<keyword evidence="4" id="KW-0460">Magnesium</keyword>
<dbReference type="Pfam" id="PF02358">
    <property type="entry name" value="Trehalose_PPase"/>
    <property type="match status" value="1"/>
</dbReference>
<keyword evidence="7" id="KW-1185">Reference proteome</keyword>
<comment type="caution">
    <text evidence="6">The sequence shown here is derived from an EMBL/GenBank/DDBJ whole genome shotgun (WGS) entry which is preliminary data.</text>
</comment>
<dbReference type="InterPro" id="IPR003337">
    <property type="entry name" value="Trehalose_PPase"/>
</dbReference>
<dbReference type="PANTHER" id="PTHR43768">
    <property type="entry name" value="TREHALOSE 6-PHOSPHATE PHOSPHATASE"/>
    <property type="match status" value="1"/>
</dbReference>
<name>M0M073_9EURY</name>
<comment type="function">
    <text evidence="4">Removes the phosphate from trehalose 6-phosphate to produce free trehalose.</text>
</comment>
<dbReference type="OrthoDB" id="70105at2157"/>
<evidence type="ECO:0000256" key="1">
    <source>
        <dbReference type="ARBA" id="ARBA00005199"/>
    </source>
</evidence>
<dbReference type="EC" id="3.1.3.12" evidence="4"/>
<dbReference type="InterPro" id="IPR044651">
    <property type="entry name" value="OTSB-like"/>
</dbReference>
<dbReference type="NCBIfam" id="TIGR01484">
    <property type="entry name" value="HAD-SF-IIB"/>
    <property type="match status" value="1"/>
</dbReference>
<dbReference type="RefSeq" id="WP_007692634.1">
    <property type="nucleotide sequence ID" value="NZ_AJRK01000030.1"/>
</dbReference>
<dbReference type="GO" id="GO:0046872">
    <property type="term" value="F:metal ion binding"/>
    <property type="evidence" value="ECO:0007669"/>
    <property type="project" value="UniProtKB-KW"/>
</dbReference>
<evidence type="ECO:0000256" key="2">
    <source>
        <dbReference type="ARBA" id="ARBA00008770"/>
    </source>
</evidence>
<dbReference type="PATRIC" id="fig|1132509.6.peg.1798"/>
<sequence>MTGEDSGGSGSDSTTGDDSDLRSAMAARLREADGLLFCTDFDGTLAGIETDPDAPAIGTANRDALETLRDHPGVRVAVISGRELDDLRERVGIAGVDYAGNHGLELYQGEETSVHPEAAERERDLERIVEMVEDDLAGTDCFVENKTVSATIHYRNDPERKEAVHDAVETAVERVAPDGFEISTGKEIIELTPAVAWDKGRVVSQLMEDYPDSLAVYIGDDTTDEAAFRALSDEDISVHVGDDETAATYRLADPEGVTAFIEWVVEEGLDELDGHADAD</sequence>
<proteinExistence type="inferred from homology"/>
<feature type="compositionally biased region" description="Gly residues" evidence="5">
    <location>
        <begin position="1"/>
        <end position="10"/>
    </location>
</feature>
<dbReference type="UniPathway" id="UPA00299"/>
<dbReference type="InterPro" id="IPR036412">
    <property type="entry name" value="HAD-like_sf"/>
</dbReference>
<dbReference type="Proteomes" id="UP000011566">
    <property type="component" value="Unassembled WGS sequence"/>
</dbReference>
<reference evidence="6 7" key="1">
    <citation type="journal article" date="2014" name="PLoS Genet.">
        <title>Phylogenetically driven sequencing of extremely halophilic archaea reveals strategies for static and dynamic osmo-response.</title>
        <authorList>
            <person name="Becker E.A."/>
            <person name="Seitzer P.M."/>
            <person name="Tritt A."/>
            <person name="Larsen D."/>
            <person name="Krusor M."/>
            <person name="Yao A.I."/>
            <person name="Wu D."/>
            <person name="Madern D."/>
            <person name="Eisen J.A."/>
            <person name="Darling A.E."/>
            <person name="Facciotti M.T."/>
        </authorList>
    </citation>
    <scope>NUCLEOTIDE SEQUENCE [LARGE SCALE GENOMIC DNA]</scope>
    <source>
        <strain evidence="6 7">100A6</strain>
    </source>
</reference>
<dbReference type="PANTHER" id="PTHR43768:SF3">
    <property type="entry name" value="TREHALOSE 6-PHOSPHATE PHOSPHATASE"/>
    <property type="match status" value="1"/>
</dbReference>
<dbReference type="InterPro" id="IPR006379">
    <property type="entry name" value="HAD-SF_hydro_IIB"/>
</dbReference>
<evidence type="ECO:0000256" key="5">
    <source>
        <dbReference type="SAM" id="MobiDB-lite"/>
    </source>
</evidence>
<keyword evidence="4" id="KW-0479">Metal-binding</keyword>
<comment type="catalytic activity">
    <reaction evidence="4">
        <text>alpha,alpha-trehalose 6-phosphate + H2O = alpha,alpha-trehalose + phosphate</text>
        <dbReference type="Rhea" id="RHEA:23420"/>
        <dbReference type="ChEBI" id="CHEBI:15377"/>
        <dbReference type="ChEBI" id="CHEBI:16551"/>
        <dbReference type="ChEBI" id="CHEBI:43474"/>
        <dbReference type="ChEBI" id="CHEBI:58429"/>
        <dbReference type="EC" id="3.1.3.12"/>
    </reaction>
</comment>
<evidence type="ECO:0000256" key="3">
    <source>
        <dbReference type="ARBA" id="ARBA00022801"/>
    </source>
</evidence>
<evidence type="ECO:0000313" key="6">
    <source>
        <dbReference type="EMBL" id="EMA39066.1"/>
    </source>
</evidence>
<dbReference type="GO" id="GO:0005992">
    <property type="term" value="P:trehalose biosynthetic process"/>
    <property type="evidence" value="ECO:0007669"/>
    <property type="project" value="UniProtKB-UniPathway"/>
</dbReference>
<dbReference type="Gene3D" id="3.30.70.1020">
    <property type="entry name" value="Trehalose-6-phosphate phosphatase related protein, domain 2"/>
    <property type="match status" value="1"/>
</dbReference>
<gene>
    <name evidence="6" type="ORF">C447_07913</name>
</gene>
<dbReference type="AlphaFoldDB" id="M0M073"/>
<protein>
    <recommendedName>
        <fullName evidence="4">Trehalose 6-phosphate phosphatase</fullName>
        <ecNumber evidence="4">3.1.3.12</ecNumber>
    </recommendedName>
</protein>
<comment type="similarity">
    <text evidence="2 4">Belongs to the trehalose phosphatase family.</text>
</comment>
<dbReference type="InterPro" id="IPR023214">
    <property type="entry name" value="HAD_sf"/>
</dbReference>
<dbReference type="eggNOG" id="arCOG02831">
    <property type="taxonomic scope" value="Archaea"/>
</dbReference>
<dbReference type="EMBL" id="AOMB01000022">
    <property type="protein sequence ID" value="EMA39066.1"/>
    <property type="molecule type" value="Genomic_DNA"/>
</dbReference>
<dbReference type="GO" id="GO:0004805">
    <property type="term" value="F:trehalose-phosphatase activity"/>
    <property type="evidence" value="ECO:0007669"/>
    <property type="project" value="UniProtKB-EC"/>
</dbReference>
<evidence type="ECO:0000256" key="4">
    <source>
        <dbReference type="RuleBase" id="RU361117"/>
    </source>
</evidence>
<evidence type="ECO:0000313" key="7">
    <source>
        <dbReference type="Proteomes" id="UP000011566"/>
    </source>
</evidence>
<dbReference type="Gene3D" id="3.40.50.1000">
    <property type="entry name" value="HAD superfamily/HAD-like"/>
    <property type="match status" value="1"/>
</dbReference>
<organism evidence="6 7">
    <name type="scientific">Halococcus hamelinensis 100A6</name>
    <dbReference type="NCBI Taxonomy" id="1132509"/>
    <lineage>
        <taxon>Archaea</taxon>
        <taxon>Methanobacteriati</taxon>
        <taxon>Methanobacteriota</taxon>
        <taxon>Stenosarchaea group</taxon>
        <taxon>Halobacteria</taxon>
        <taxon>Halobacteriales</taxon>
        <taxon>Halococcaceae</taxon>
        <taxon>Halococcus</taxon>
    </lineage>
</organism>
<keyword evidence="3 4" id="KW-0378">Hydrolase</keyword>
<comment type="cofactor">
    <cofactor evidence="4">
        <name>Mg(2+)</name>
        <dbReference type="ChEBI" id="CHEBI:18420"/>
    </cofactor>
</comment>
<accession>M0M073</accession>
<dbReference type="NCBIfam" id="TIGR00685">
    <property type="entry name" value="T6PP"/>
    <property type="match status" value="1"/>
</dbReference>
<feature type="region of interest" description="Disordered" evidence="5">
    <location>
        <begin position="1"/>
        <end position="24"/>
    </location>
</feature>